<evidence type="ECO:0000313" key="1">
    <source>
        <dbReference type="EMBL" id="MBX38405.1"/>
    </source>
</evidence>
<name>A0A2P2N7J2_RHIMU</name>
<proteinExistence type="predicted"/>
<organism evidence="1">
    <name type="scientific">Rhizophora mucronata</name>
    <name type="common">Asiatic mangrove</name>
    <dbReference type="NCBI Taxonomy" id="61149"/>
    <lineage>
        <taxon>Eukaryota</taxon>
        <taxon>Viridiplantae</taxon>
        <taxon>Streptophyta</taxon>
        <taxon>Embryophyta</taxon>
        <taxon>Tracheophyta</taxon>
        <taxon>Spermatophyta</taxon>
        <taxon>Magnoliopsida</taxon>
        <taxon>eudicotyledons</taxon>
        <taxon>Gunneridae</taxon>
        <taxon>Pentapetalae</taxon>
        <taxon>rosids</taxon>
        <taxon>fabids</taxon>
        <taxon>Malpighiales</taxon>
        <taxon>Rhizophoraceae</taxon>
        <taxon>Rhizophora</taxon>
    </lineage>
</organism>
<reference evidence="1" key="1">
    <citation type="submission" date="2018-02" db="EMBL/GenBank/DDBJ databases">
        <title>Rhizophora mucronata_Transcriptome.</title>
        <authorList>
            <person name="Meera S.P."/>
            <person name="Sreeshan A."/>
            <person name="Augustine A."/>
        </authorList>
    </citation>
    <scope>NUCLEOTIDE SEQUENCE</scope>
    <source>
        <tissue evidence="1">Leaf</tissue>
    </source>
</reference>
<dbReference type="EMBL" id="GGEC01057921">
    <property type="protein sequence ID" value="MBX38405.1"/>
    <property type="molecule type" value="Transcribed_RNA"/>
</dbReference>
<accession>A0A2P2N7J2</accession>
<protein>
    <submittedName>
        <fullName evidence="1">Uncharacterized protein</fullName>
    </submittedName>
</protein>
<sequence length="28" mass="3501">MYWQLREFCALRTPFQQFKSSYPLSLYP</sequence>
<dbReference type="AlphaFoldDB" id="A0A2P2N7J2"/>